<gene>
    <name evidence="1" type="ORF">GCM10022277_23440</name>
</gene>
<evidence type="ECO:0000313" key="1">
    <source>
        <dbReference type="EMBL" id="GAA3926652.1"/>
    </source>
</evidence>
<accession>A0ABP7MN37</accession>
<reference evidence="2" key="1">
    <citation type="journal article" date="2019" name="Int. J. Syst. Evol. Microbiol.">
        <title>The Global Catalogue of Microorganisms (GCM) 10K type strain sequencing project: providing services to taxonomists for standard genome sequencing and annotation.</title>
        <authorList>
            <consortium name="The Broad Institute Genomics Platform"/>
            <consortium name="The Broad Institute Genome Sequencing Center for Infectious Disease"/>
            <person name="Wu L."/>
            <person name="Ma J."/>
        </authorList>
    </citation>
    <scope>NUCLEOTIDE SEQUENCE [LARGE SCALE GENOMIC DNA]</scope>
    <source>
        <strain evidence="2">JCM 17551</strain>
    </source>
</reference>
<keyword evidence="2" id="KW-1185">Reference proteome</keyword>
<dbReference type="RefSeq" id="WP_344798719.1">
    <property type="nucleotide sequence ID" value="NZ_BAABBN010000007.1"/>
</dbReference>
<sequence>MKLIYRGRKKNDEFIFDYVARIGRSNGYTNIKKFEKSIIDYFEHESEVINNDLNKNAIPRLAMERLFSRNIELDESHRYMHSRRYIWSKVSGKCEKCLREVSYTRFYWRLNSYRYCHVHGDPIFPEGIAENGVINTIPKLLPKDLCESIVKFYEDSDSIQNSVLNEVERFYVDQSIVSSLVFYFSSCGIPEQSANSLREAIWNAKLIGLSASDRIQNIAKLFSYYTGTEVFWLRMITLTERSYLKHTLAIKGHWFSVEGEYWRYCHFLMGTDIKLVEIFTKVSGFRERKEMESVTVAGVIENFSSITDETEKNIKMAIFALRGIKSWVSECQKSEDLFKKKNPHQVYMGNLNRFV</sequence>
<dbReference type="Proteomes" id="UP001501565">
    <property type="component" value="Unassembled WGS sequence"/>
</dbReference>
<dbReference type="EMBL" id="BAABBN010000007">
    <property type="protein sequence ID" value="GAA3926652.1"/>
    <property type="molecule type" value="Genomic_DNA"/>
</dbReference>
<comment type="caution">
    <text evidence="1">The sequence shown here is derived from an EMBL/GenBank/DDBJ whole genome shotgun (WGS) entry which is preliminary data.</text>
</comment>
<organism evidence="1 2">
    <name type="scientific">Litoribacillus peritrichatus</name>
    <dbReference type="NCBI Taxonomy" id="718191"/>
    <lineage>
        <taxon>Bacteria</taxon>
        <taxon>Pseudomonadati</taxon>
        <taxon>Pseudomonadota</taxon>
        <taxon>Gammaproteobacteria</taxon>
        <taxon>Oceanospirillales</taxon>
        <taxon>Oceanospirillaceae</taxon>
        <taxon>Litoribacillus</taxon>
    </lineage>
</organism>
<evidence type="ECO:0000313" key="2">
    <source>
        <dbReference type="Proteomes" id="UP001501565"/>
    </source>
</evidence>
<evidence type="ECO:0008006" key="3">
    <source>
        <dbReference type="Google" id="ProtNLM"/>
    </source>
</evidence>
<protein>
    <recommendedName>
        <fullName evidence="3">TniQ protein</fullName>
    </recommendedName>
</protein>
<name>A0ABP7MN37_9GAMM</name>
<proteinExistence type="predicted"/>